<evidence type="ECO:0000313" key="6">
    <source>
        <dbReference type="EMBL" id="AZL69164.1"/>
    </source>
</evidence>
<feature type="domain" description="RHS protein conserved region" evidence="2">
    <location>
        <begin position="1327"/>
        <end position="1362"/>
    </location>
</feature>
<dbReference type="NCBIfam" id="TIGR01643">
    <property type="entry name" value="YD_repeat_2x"/>
    <property type="match status" value="4"/>
</dbReference>
<evidence type="ECO:0000313" key="7">
    <source>
        <dbReference type="Proteomes" id="UP000268230"/>
    </source>
</evidence>
<feature type="domain" description="Teneurin-like YD-shell" evidence="5">
    <location>
        <begin position="769"/>
        <end position="907"/>
    </location>
</feature>
<dbReference type="InterPro" id="IPR001826">
    <property type="entry name" value="RHS"/>
</dbReference>
<dbReference type="Pfam" id="PF05593">
    <property type="entry name" value="RHS_repeat"/>
    <property type="match status" value="1"/>
</dbReference>
<organism evidence="6 7">
    <name type="scientific">Pseudomonas entomophila</name>
    <dbReference type="NCBI Taxonomy" id="312306"/>
    <lineage>
        <taxon>Bacteria</taxon>
        <taxon>Pseudomonadati</taxon>
        <taxon>Pseudomonadota</taxon>
        <taxon>Gammaproteobacteria</taxon>
        <taxon>Pseudomonadales</taxon>
        <taxon>Pseudomonadaceae</taxon>
        <taxon>Pseudomonas</taxon>
    </lineage>
</organism>
<evidence type="ECO:0000259" key="3">
    <source>
        <dbReference type="Pfam" id="PF15523"/>
    </source>
</evidence>
<name>A0A3Q8U1F5_9PSED</name>
<feature type="domain" description="Teneurin-like YD-shell" evidence="5">
    <location>
        <begin position="1022"/>
        <end position="1213"/>
    </location>
</feature>
<evidence type="ECO:0000259" key="5">
    <source>
        <dbReference type="Pfam" id="PF25023"/>
    </source>
</evidence>
<dbReference type="OrthoDB" id="9816400at2"/>
<sequence>MPGRSCDTHVKPCALQVAITPLAEIQAEDVGRGAAVFDTWLREVSAGHATLERLKAVAGNVPVAGNSIALIEVLGAIATLARSKGPDPLDCATFALNLIGLVTSPASEAPARMSLRPMLLFVRQEGKQVLGDASVELLAGHLNADIVGSLDNFVTQAAGKLKGILAEAATLGERIILDIASGLATLAEGAGPRNARPASATNSALMHNPLATLDNYLAGAFSAYKHAGKGMTSVGLTFSAAAKTELLTHSAHLRTLAPLIRGMILKLGDASSPGSIEALSQTLASSVKQWRQRNPQVVVANIKPGGTSKARHQLAEGKLETQKEQAPASQAANPCKNGAPANTCNSINFALGSETLQHTDFSLPGPFPITWTRTYHSRLFALDSGSLGARWITAFTTCIDVQDDGLLLHDIDGRSHAYPLPKVGKTHYDAVEYRGLTRTTDTQLILSRGQERHETYERVGERFHLVHIVMRNGVGAMLHYEHNHNGRPVLSDINTYADNDLSKVHLQLGTLLDDHGHIQGLWQVVDGKPLRQLCAYHYDDQGDLIAAQDEHGAAWRYQYQHHLITRYTDRTERGLNLEWDVSGPHARAIREWADDGSFETRLAWDEHIRLTTVTDAHGGQTRHYYDAEGYTYRIQHADQRSEWLFRDARKNVIRHLHADGSQDRYTYDERSNRLQHIRADHSVVHYAYDDKDQLIKISDAEDGLWLRGYDDAGNLVETVDPLGNKTEFAYTPAGLVKAIKDALGNEKTLAYNAAGQLLEYTDCSGKRSQWTYNAFGQLSDFTDAAGHTTAYEYQAGQLAKVTHRDNTEERFNYDAEGRLLAHVDALDRCTTWAYSAAGLLSERVDANEHTLRYRWDKLGRLIGLENENASKATFLYDPMGRLLQETGFDGLVTRYQYDPHNGRLASTQVGQRRIDLTFDPMGRLSERTARLGNQSQCETFAYDGNGQLIQAVNAASKLQWFFDDAGNLSREHQYYQATGTPMVAVWQHQYDALNQRTATIRPDGHKVSWLTYGSGHLLGMTLDQHEMLAYERDDLHREVVRHQGNKLMQTQAWDPAGRLQEQLLGSHDGQSTLLKRQYRYDVAGQLTNIHDSRRGPLEYQYDPVGRLLKATSRLGVETFAFDPAGNLLDQKTQELNRPLEADARHNKLMDNLLREYAGTHYKYDERGNLIHRLHNGSHAHFTWDLFDRLAGYNDDKLKVDYSYDALGRRLHKHSVAHFWDRPEAGTGWNQLQRAKRQRELGCGFTLFGWDGDTLAWESSPPLDEGDSGRTVHYLYEPDSFVPVAQALRKSPIRLHKVPDWSQREYDFDQDPLWHTDVKPVPFDAMTWYHCDHLGTPMELTDEQGNVAWAGQYKAWGEVREERSAWAKQHGLGNPLRFQGQYHDYENGLSYNRFRYQDPKTGRFVSRDPSGLKGGLNTYSYASLNPLRYVDPLGLNPVVGCAAGSWAGPLGCGAGALIGTLAGAVAVGAVLSTSGDTAKSEDADRDLIGRKISPLSIDMPPPGNCQPGEHRKLQDEVNASCKGGKRSCRSVTDPVLASELREVNLQCAMAREAVNNRCFAGGDATHREQAIRAWEGVALCESKIR</sequence>
<dbReference type="InterPro" id="IPR045351">
    <property type="entry name" value="DUF6531"/>
</dbReference>
<dbReference type="InterPro" id="IPR029118">
    <property type="entry name" value="Ntox16"/>
</dbReference>
<dbReference type="KEGG" id="pory:EJA05_16155"/>
<dbReference type="Proteomes" id="UP000268230">
    <property type="component" value="Chromosome"/>
</dbReference>
<dbReference type="InterPro" id="IPR050708">
    <property type="entry name" value="T6SS_VgrG/RHS"/>
</dbReference>
<dbReference type="Pfam" id="PF03527">
    <property type="entry name" value="RHS"/>
    <property type="match status" value="1"/>
</dbReference>
<dbReference type="EMBL" id="CP034338">
    <property type="protein sequence ID" value="AZL69164.1"/>
    <property type="molecule type" value="Genomic_DNA"/>
</dbReference>
<dbReference type="InterPro" id="IPR006530">
    <property type="entry name" value="YD"/>
</dbReference>
<dbReference type="InterPro" id="IPR056823">
    <property type="entry name" value="TEN-like_YD-shell"/>
</dbReference>
<dbReference type="Pfam" id="PF20148">
    <property type="entry name" value="DUF6531"/>
    <property type="match status" value="1"/>
</dbReference>
<keyword evidence="1" id="KW-0677">Repeat</keyword>
<dbReference type="PANTHER" id="PTHR32305:SF15">
    <property type="entry name" value="PROTEIN RHSA-RELATED"/>
    <property type="match status" value="1"/>
</dbReference>
<dbReference type="Pfam" id="PF25023">
    <property type="entry name" value="TEN_YD-shell"/>
    <property type="match status" value="2"/>
</dbReference>
<dbReference type="PRINTS" id="PR00394">
    <property type="entry name" value="RHSPROTEIN"/>
</dbReference>
<dbReference type="Gene3D" id="2.180.10.10">
    <property type="entry name" value="RHS repeat-associated core"/>
    <property type="match status" value="3"/>
</dbReference>
<reference evidence="6 7" key="1">
    <citation type="submission" date="2018-12" db="EMBL/GenBank/DDBJ databases">
        <authorList>
            <person name="Li S."/>
            <person name="Yang R."/>
            <person name="Chen G."/>
            <person name="Zou L."/>
            <person name="Zhang C."/>
            <person name="Chen Y."/>
            <person name="Liu Z."/>
            <person name="Li Y."/>
            <person name="Yan Y."/>
            <person name="Huang M."/>
            <person name="Chen T."/>
        </authorList>
    </citation>
    <scope>NUCLEOTIDE SEQUENCE [LARGE SCALE GENOMIC DNA]</scope>
    <source>
        <strain evidence="6 7">1257</strain>
    </source>
</reference>
<dbReference type="PANTHER" id="PTHR32305">
    <property type="match status" value="1"/>
</dbReference>
<dbReference type="NCBIfam" id="TIGR03696">
    <property type="entry name" value="Rhs_assc_core"/>
    <property type="match status" value="1"/>
</dbReference>
<feature type="domain" description="DUF6531" evidence="4">
    <location>
        <begin position="345"/>
        <end position="418"/>
    </location>
</feature>
<proteinExistence type="predicted"/>
<dbReference type="CDD" id="cd20743">
    <property type="entry name" value="FIX_RhsA-like"/>
    <property type="match status" value="1"/>
</dbReference>
<evidence type="ECO:0000259" key="4">
    <source>
        <dbReference type="Pfam" id="PF20148"/>
    </source>
</evidence>
<gene>
    <name evidence="6" type="ORF">EJA05_16155</name>
</gene>
<evidence type="ECO:0000256" key="1">
    <source>
        <dbReference type="ARBA" id="ARBA00022737"/>
    </source>
</evidence>
<feature type="domain" description="Novel toxin 16" evidence="3">
    <location>
        <begin position="1501"/>
        <end position="1581"/>
    </location>
</feature>
<accession>A0A3Q8U1F5</accession>
<dbReference type="Pfam" id="PF15523">
    <property type="entry name" value="Ntox16"/>
    <property type="match status" value="1"/>
</dbReference>
<dbReference type="InterPro" id="IPR022385">
    <property type="entry name" value="Rhs_assc_core"/>
</dbReference>
<evidence type="ECO:0000259" key="2">
    <source>
        <dbReference type="Pfam" id="PF03527"/>
    </source>
</evidence>
<dbReference type="InterPro" id="IPR031325">
    <property type="entry name" value="RHS_repeat"/>
</dbReference>
<protein>
    <submittedName>
        <fullName evidence="6">RHS repeat protein</fullName>
    </submittedName>
</protein>